<dbReference type="eggNOG" id="ENOG503176E">
    <property type="taxonomic scope" value="Bacteria"/>
</dbReference>
<sequence>MHEPAAATSAQTAMMVARLAGAVDSLACSVAGFALLAGARAFTFMALLGWREPVLGGAGLVLLAVVGWLRWQCGIASALPATRKVRTTVHPDSSAACRDHGRTPPDACDVACYNRPLECDSKRRHAFVESGACRSGPTRTRA</sequence>
<dbReference type="Proteomes" id="UP000001817">
    <property type="component" value="Chromosome 2"/>
</dbReference>
<dbReference type="KEGG" id="bxe:Bxe_B0864"/>
<keyword evidence="1" id="KW-0812">Transmembrane</keyword>
<evidence type="ECO:0000313" key="3">
    <source>
        <dbReference type="Proteomes" id="UP000001817"/>
    </source>
</evidence>
<dbReference type="STRING" id="266265.Bxe_B0864"/>
<evidence type="ECO:0008006" key="4">
    <source>
        <dbReference type="Google" id="ProtNLM"/>
    </source>
</evidence>
<feature type="transmembrane region" description="Helical" evidence="1">
    <location>
        <begin position="20"/>
        <end position="42"/>
    </location>
</feature>
<protein>
    <recommendedName>
        <fullName evidence="4">Transmembrane protein</fullName>
    </recommendedName>
</protein>
<dbReference type="RefSeq" id="WP_011492392.1">
    <property type="nucleotide sequence ID" value="NC_007952.1"/>
</dbReference>
<organism evidence="2 3">
    <name type="scientific">Paraburkholderia xenovorans (strain LB400)</name>
    <dbReference type="NCBI Taxonomy" id="266265"/>
    <lineage>
        <taxon>Bacteria</taxon>
        <taxon>Pseudomonadati</taxon>
        <taxon>Pseudomonadota</taxon>
        <taxon>Betaproteobacteria</taxon>
        <taxon>Burkholderiales</taxon>
        <taxon>Burkholderiaceae</taxon>
        <taxon>Paraburkholderia</taxon>
    </lineage>
</organism>
<keyword evidence="1" id="KW-1133">Transmembrane helix</keyword>
<evidence type="ECO:0000256" key="1">
    <source>
        <dbReference type="SAM" id="Phobius"/>
    </source>
</evidence>
<keyword evidence="3" id="KW-1185">Reference proteome</keyword>
<feature type="transmembrane region" description="Helical" evidence="1">
    <location>
        <begin position="54"/>
        <end position="71"/>
    </location>
</feature>
<reference evidence="2 3" key="1">
    <citation type="journal article" date="2006" name="Proc. Natl. Acad. Sci. U.S.A.">
        <title>Burkholderia xenovorans LB400 harbors a multi-replicon, 9.73-Mbp genome shaped for versatility.</title>
        <authorList>
            <person name="Chain P.S."/>
            <person name="Denef V.J."/>
            <person name="Konstantinidis K.T."/>
            <person name="Vergez L.M."/>
            <person name="Agullo L."/>
            <person name="Reyes V.L."/>
            <person name="Hauser L."/>
            <person name="Cordova M."/>
            <person name="Gomez L."/>
            <person name="Gonzalez M."/>
            <person name="Land M."/>
            <person name="Lao V."/>
            <person name="Larimer F."/>
            <person name="LiPuma J.J."/>
            <person name="Mahenthiralingam E."/>
            <person name="Malfatti S.A."/>
            <person name="Marx C.J."/>
            <person name="Parnell J.J."/>
            <person name="Ramette A."/>
            <person name="Richardson P."/>
            <person name="Seeger M."/>
            <person name="Smith D."/>
            <person name="Spilker T."/>
            <person name="Sul W.J."/>
            <person name="Tsoi T.V."/>
            <person name="Ulrich L.E."/>
            <person name="Zhulin I.B."/>
            <person name="Tiedje J.M."/>
        </authorList>
    </citation>
    <scope>NUCLEOTIDE SEQUENCE [LARGE SCALE GENOMIC DNA]</scope>
    <source>
        <strain evidence="2 3">LB400</strain>
    </source>
</reference>
<dbReference type="EMBL" id="CP000271">
    <property type="protein sequence ID" value="ABE35090.1"/>
    <property type="molecule type" value="Genomic_DNA"/>
</dbReference>
<dbReference type="KEGG" id="bxb:DR64_6186"/>
<accession>Q13LE9</accession>
<name>Q13LE9_PARXL</name>
<evidence type="ECO:0000313" key="2">
    <source>
        <dbReference type="EMBL" id="ABE35090.1"/>
    </source>
</evidence>
<proteinExistence type="predicted"/>
<keyword evidence="1" id="KW-0472">Membrane</keyword>
<gene>
    <name evidence="2" type="ORF">Bxe_B0864</name>
</gene>
<dbReference type="AlphaFoldDB" id="Q13LE9"/>